<feature type="binding site" evidence="8">
    <location>
        <position position="54"/>
    </location>
    <ligand>
        <name>substrate</name>
    </ligand>
</feature>
<comment type="caution">
    <text evidence="8">Lacks conserved residue(s) required for the propagation of feature annotation.</text>
</comment>
<evidence type="ECO:0000313" key="9">
    <source>
        <dbReference type="EMBL" id="CAK8687930.1"/>
    </source>
</evidence>
<comment type="cofactor">
    <cofactor evidence="1 8">
        <name>Fe(2+)</name>
        <dbReference type="ChEBI" id="CHEBI:29033"/>
    </cofactor>
</comment>
<feature type="binding site" evidence="8">
    <location>
        <position position="96"/>
    </location>
    <ligand>
        <name>substrate</name>
    </ligand>
</feature>
<dbReference type="SUPFAM" id="SSF51182">
    <property type="entry name" value="RmlC-like cupins"/>
    <property type="match status" value="1"/>
</dbReference>
<dbReference type="CDD" id="cd06123">
    <property type="entry name" value="cupin_HAO"/>
    <property type="match status" value="1"/>
</dbReference>
<feature type="binding site" evidence="8">
    <location>
        <position position="44"/>
    </location>
    <ligand>
        <name>O2</name>
        <dbReference type="ChEBI" id="CHEBI:15379"/>
    </ligand>
</feature>
<keyword evidence="10" id="KW-1185">Reference proteome</keyword>
<protein>
    <recommendedName>
        <fullName evidence="8">3-hydroxyanthranilate 3,4-dioxygenase</fullName>
        <ecNumber evidence="8">1.13.11.6</ecNumber>
    </recommendedName>
    <alternativeName>
        <fullName evidence="8">3-hydroxyanthranilate oxygenase</fullName>
        <shortName evidence="8">3-HAO</shortName>
    </alternativeName>
    <alternativeName>
        <fullName evidence="8">3-hydroxyanthranilic acid dioxygenase</fullName>
        <shortName evidence="8">HAD</shortName>
    </alternativeName>
</protein>
<evidence type="ECO:0000256" key="3">
    <source>
        <dbReference type="ARBA" id="ARBA00022642"/>
    </source>
</evidence>
<comment type="catalytic activity">
    <reaction evidence="8">
        <text>3-hydroxyanthranilate + O2 = (2Z,4Z)-2-amino-3-carboxymuconate 6-semialdehyde</text>
        <dbReference type="Rhea" id="RHEA:17953"/>
        <dbReference type="ChEBI" id="CHEBI:15379"/>
        <dbReference type="ChEBI" id="CHEBI:36559"/>
        <dbReference type="ChEBI" id="CHEBI:77612"/>
        <dbReference type="EC" id="1.13.11.6"/>
    </reaction>
</comment>
<keyword evidence="5 8" id="KW-0223">Dioxygenase</keyword>
<dbReference type="HAMAP" id="MF_00825">
    <property type="entry name" value="3_HAO"/>
    <property type="match status" value="1"/>
</dbReference>
<sequence>MKLKVINVGRWISENEQSFLPPVCNKLMHNDQLKIMYVGGPNIRKDYHIEEGEELFYMLKGDMILKIVEKGEHKDVLIKEGEIFLLPARIPHSPQRKEDTVGLVIERERSEVELDILRYFVDNSTDILFEKKFQCANLGTQLAPLIKEFFNSEPHKTGIPNQDFLIEKMPFKLDQESAVMKPQSLQDALSQCNSDNSLFGQSKHKNQFEVKVFCAGSSEFQTGPAEHWIWQKSGSSSLKIGNDVMQLLSDDSILVPPKTSYVWDRGLDGKALRFICDPERN</sequence>
<comment type="similarity">
    <text evidence="8">Belongs to the 3-HAO family.</text>
</comment>
<gene>
    <name evidence="9" type="ORF">CVLEPA_LOCUS19979</name>
</gene>
<dbReference type="NCBIfam" id="TIGR03037">
    <property type="entry name" value="anthran_nbaC"/>
    <property type="match status" value="1"/>
</dbReference>
<evidence type="ECO:0000256" key="1">
    <source>
        <dbReference type="ARBA" id="ARBA00001954"/>
    </source>
</evidence>
<comment type="subcellular location">
    <subcellularLocation>
        <location evidence="8">Cytoplasm</location>
    </subcellularLocation>
</comment>
<evidence type="ECO:0000256" key="4">
    <source>
        <dbReference type="ARBA" id="ARBA00022723"/>
    </source>
</evidence>
<feature type="region of interest" description="Domain A (catalytic)" evidence="8">
    <location>
        <begin position="1"/>
        <end position="192"/>
    </location>
</feature>
<name>A0ABP0GCQ8_CLALP</name>
<evidence type="ECO:0000256" key="2">
    <source>
        <dbReference type="ARBA" id="ARBA00002752"/>
    </source>
</evidence>
<evidence type="ECO:0000313" key="10">
    <source>
        <dbReference type="Proteomes" id="UP001642483"/>
    </source>
</evidence>
<evidence type="ECO:0000256" key="8">
    <source>
        <dbReference type="HAMAP-Rule" id="MF_03019"/>
    </source>
</evidence>
<evidence type="ECO:0000256" key="6">
    <source>
        <dbReference type="ARBA" id="ARBA00023002"/>
    </source>
</evidence>
<dbReference type="PANTHER" id="PTHR15497:SF1">
    <property type="entry name" value="3-HYDROXYANTHRANILATE 3,4-DIOXYGENASE"/>
    <property type="match status" value="1"/>
</dbReference>
<reference evidence="9 10" key="1">
    <citation type="submission" date="2024-02" db="EMBL/GenBank/DDBJ databases">
        <authorList>
            <person name="Daric V."/>
            <person name="Darras S."/>
        </authorList>
    </citation>
    <scope>NUCLEOTIDE SEQUENCE [LARGE SCALE GENOMIC DNA]</scope>
</reference>
<comment type="function">
    <text evidence="2 8">Catalyzes the oxidative ring opening of 3-hydroxyanthranilate to 2-amino-3-carboxymuconate semialdehyde, which spontaneously cyclizes to quinolinate.</text>
</comment>
<organism evidence="9 10">
    <name type="scientific">Clavelina lepadiformis</name>
    <name type="common">Light-bulb sea squirt</name>
    <name type="synonym">Ascidia lepadiformis</name>
    <dbReference type="NCBI Taxonomy" id="159417"/>
    <lineage>
        <taxon>Eukaryota</taxon>
        <taxon>Metazoa</taxon>
        <taxon>Chordata</taxon>
        <taxon>Tunicata</taxon>
        <taxon>Ascidiacea</taxon>
        <taxon>Aplousobranchia</taxon>
        <taxon>Clavelinidae</taxon>
        <taxon>Clavelina</taxon>
    </lineage>
</organism>
<comment type="caution">
    <text evidence="9">The sequence shown here is derived from an EMBL/GenBank/DDBJ whole genome shotgun (WGS) entry which is preliminary data.</text>
</comment>
<dbReference type="Proteomes" id="UP001642483">
    <property type="component" value="Unassembled WGS sequence"/>
</dbReference>
<accession>A0ABP0GCQ8</accession>
<dbReference type="InterPro" id="IPR014710">
    <property type="entry name" value="RmlC-like_jellyroll"/>
</dbReference>
<dbReference type="InterPro" id="IPR010329">
    <property type="entry name" value="3hydroanth_dOase"/>
</dbReference>
<proteinExistence type="inferred from homology"/>
<dbReference type="Pfam" id="PF06052">
    <property type="entry name" value="3-HAO"/>
    <property type="match status" value="1"/>
</dbReference>
<feature type="binding site" evidence="8">
    <location>
        <position position="92"/>
    </location>
    <ligand>
        <name>Fe cation</name>
        <dbReference type="ChEBI" id="CHEBI:24875"/>
        <note>catalytic</note>
    </ligand>
</feature>
<dbReference type="EMBL" id="CAWYQH010000106">
    <property type="protein sequence ID" value="CAK8687930.1"/>
    <property type="molecule type" value="Genomic_DNA"/>
</dbReference>
<keyword evidence="3 8" id="KW-0662">Pyridine nucleotide biosynthesis</keyword>
<dbReference type="EC" id="1.13.11.6" evidence="8"/>
<keyword evidence="8" id="KW-0963">Cytoplasm</keyword>
<feature type="region of interest" description="Domain B" evidence="8">
    <location>
        <begin position="192"/>
        <end position="281"/>
    </location>
</feature>
<evidence type="ECO:0000256" key="7">
    <source>
        <dbReference type="ARBA" id="ARBA00023004"/>
    </source>
</evidence>
<keyword evidence="7 8" id="KW-0408">Iron</keyword>
<dbReference type="Gene3D" id="2.60.120.10">
    <property type="entry name" value="Jelly Rolls"/>
    <property type="match status" value="1"/>
</dbReference>
<keyword evidence="6 8" id="KW-0560">Oxidoreductase</keyword>
<feature type="binding site" evidence="8">
    <location>
        <position position="48"/>
    </location>
    <ligand>
        <name>Fe cation</name>
        <dbReference type="ChEBI" id="CHEBI:24875"/>
        <note>catalytic</note>
    </ligand>
</feature>
<feature type="binding site" evidence="8">
    <location>
        <position position="106"/>
    </location>
    <ligand>
        <name>substrate</name>
    </ligand>
</feature>
<keyword evidence="4 8" id="KW-0479">Metal-binding</keyword>
<comment type="pathway">
    <text evidence="8">Cofactor biosynthesis; NAD(+) biosynthesis; quinolinate from L-kynurenine: step 3/3.</text>
</comment>
<evidence type="ECO:0000256" key="5">
    <source>
        <dbReference type="ARBA" id="ARBA00022964"/>
    </source>
</evidence>
<dbReference type="InterPro" id="IPR011051">
    <property type="entry name" value="RmlC_Cupin_sf"/>
</dbReference>
<dbReference type="PANTHER" id="PTHR15497">
    <property type="entry name" value="3-HYDROXYANTHRANILATE 3,4-DIOXYGENASE"/>
    <property type="match status" value="1"/>
</dbReference>
<feature type="binding site" evidence="8">
    <location>
        <position position="54"/>
    </location>
    <ligand>
        <name>Fe cation</name>
        <dbReference type="ChEBI" id="CHEBI:24875"/>
        <note>catalytic</note>
    </ligand>
</feature>